<keyword evidence="2" id="KW-1185">Reference proteome</keyword>
<evidence type="ECO:0000313" key="2">
    <source>
        <dbReference type="Proteomes" id="UP000318833"/>
    </source>
</evidence>
<gene>
    <name evidence="1" type="ORF">FOF46_19790</name>
</gene>
<accession>A0A554VGB1</accession>
<reference evidence="1 2" key="1">
    <citation type="submission" date="2019-07" db="EMBL/GenBank/DDBJ databases">
        <title>The draft genome sequence of Aquimarina algiphila M91.</title>
        <authorList>
            <person name="Meng X."/>
        </authorList>
    </citation>
    <scope>NUCLEOTIDE SEQUENCE [LARGE SCALE GENOMIC DNA]</scope>
    <source>
        <strain evidence="1 2">M91</strain>
    </source>
</reference>
<dbReference type="Proteomes" id="UP000318833">
    <property type="component" value="Unassembled WGS sequence"/>
</dbReference>
<dbReference type="RefSeq" id="WP_143917636.1">
    <property type="nucleotide sequence ID" value="NZ_CANMIK010000057.1"/>
</dbReference>
<dbReference type="EMBL" id="VLNR01000046">
    <property type="protein sequence ID" value="TSE06402.1"/>
    <property type="molecule type" value="Genomic_DNA"/>
</dbReference>
<sequence length="151" mass="16622">MIANRIKSVLLDQCQNYVNERLHRIQKTIEGIQESLTSETKSTAGDKHETGRAMLQLEREKAGAQLAEVQKLQEILAKITLSSSEHIRLGSLVMTSQAHYFISISVGKLSVENKSYYAIAANSPIGKLLLGKAIGDTFSFNGSKVLIAKVY</sequence>
<proteinExistence type="predicted"/>
<evidence type="ECO:0000313" key="1">
    <source>
        <dbReference type="EMBL" id="TSE06402.1"/>
    </source>
</evidence>
<dbReference type="OrthoDB" id="667380at2"/>
<dbReference type="AlphaFoldDB" id="A0A554VGB1"/>
<protein>
    <submittedName>
        <fullName evidence="1">3-oxoacyl-ACP synthase</fullName>
    </submittedName>
</protein>
<name>A0A554VGB1_9FLAO</name>
<comment type="caution">
    <text evidence="1">The sequence shown here is derived from an EMBL/GenBank/DDBJ whole genome shotgun (WGS) entry which is preliminary data.</text>
</comment>
<organism evidence="1 2">
    <name type="scientific">Aquimarina algiphila</name>
    <dbReference type="NCBI Taxonomy" id="2047982"/>
    <lineage>
        <taxon>Bacteria</taxon>
        <taxon>Pseudomonadati</taxon>
        <taxon>Bacteroidota</taxon>
        <taxon>Flavobacteriia</taxon>
        <taxon>Flavobacteriales</taxon>
        <taxon>Flavobacteriaceae</taxon>
        <taxon>Aquimarina</taxon>
    </lineage>
</organism>